<comment type="similarity">
    <text evidence="4">Belongs to the alanine racemase family.</text>
</comment>
<dbReference type="EC" id="5.1.1.1" evidence="4"/>
<dbReference type="InterPro" id="IPR020622">
    <property type="entry name" value="Ala_racemase_pyridoxalP-BS"/>
</dbReference>
<name>A0A934X0T1_9BACT</name>
<proteinExistence type="inferred from homology"/>
<evidence type="ECO:0000256" key="6">
    <source>
        <dbReference type="PIRSR" id="PIRSR600821-52"/>
    </source>
</evidence>
<dbReference type="Pfam" id="PF01168">
    <property type="entry name" value="Ala_racemase_N"/>
    <property type="match status" value="1"/>
</dbReference>
<dbReference type="CDD" id="cd00430">
    <property type="entry name" value="PLPDE_III_AR"/>
    <property type="match status" value="1"/>
</dbReference>
<evidence type="ECO:0000256" key="1">
    <source>
        <dbReference type="ARBA" id="ARBA00001933"/>
    </source>
</evidence>
<feature type="active site" description="Proton acceptor; specific for L-alanine" evidence="4">
    <location>
        <position position="288"/>
    </location>
</feature>
<dbReference type="NCBIfam" id="TIGR00492">
    <property type="entry name" value="alr"/>
    <property type="match status" value="1"/>
</dbReference>
<dbReference type="InterPro" id="IPR009006">
    <property type="entry name" value="Ala_racemase/Decarboxylase_C"/>
</dbReference>
<dbReference type="InterPro" id="IPR000821">
    <property type="entry name" value="Ala_racemase"/>
</dbReference>
<dbReference type="PANTHER" id="PTHR30511">
    <property type="entry name" value="ALANINE RACEMASE"/>
    <property type="match status" value="1"/>
</dbReference>
<comment type="caution">
    <text evidence="8">The sequence shown here is derived from an EMBL/GenBank/DDBJ whole genome shotgun (WGS) entry which is preliminary data.</text>
</comment>
<dbReference type="SUPFAM" id="SSF50621">
    <property type="entry name" value="Alanine racemase C-terminal domain-like"/>
    <property type="match status" value="1"/>
</dbReference>
<dbReference type="SMART" id="SM01005">
    <property type="entry name" value="Ala_racemase_C"/>
    <property type="match status" value="1"/>
</dbReference>
<gene>
    <name evidence="8" type="primary">alr</name>
    <name evidence="8" type="ORF">JKA74_17305</name>
</gene>
<feature type="domain" description="Alanine racemase C-terminal" evidence="7">
    <location>
        <begin position="267"/>
        <end position="395"/>
    </location>
</feature>
<dbReference type="RefSeq" id="WP_201432489.1">
    <property type="nucleotide sequence ID" value="NZ_JAEQBW010000011.1"/>
</dbReference>
<dbReference type="SUPFAM" id="SSF51419">
    <property type="entry name" value="PLP-binding barrel"/>
    <property type="match status" value="1"/>
</dbReference>
<dbReference type="Gene3D" id="2.40.37.10">
    <property type="entry name" value="Lyase, Ornithine Decarboxylase, Chain A, domain 1"/>
    <property type="match status" value="1"/>
</dbReference>
<dbReference type="GO" id="GO:0005829">
    <property type="term" value="C:cytosol"/>
    <property type="evidence" value="ECO:0007669"/>
    <property type="project" value="TreeGrafter"/>
</dbReference>
<dbReference type="HAMAP" id="MF_01201">
    <property type="entry name" value="Ala_racemase"/>
    <property type="match status" value="1"/>
</dbReference>
<protein>
    <recommendedName>
        <fullName evidence="4">Alanine racemase</fullName>
        <ecNumber evidence="4">5.1.1.1</ecNumber>
    </recommendedName>
</protein>
<evidence type="ECO:0000256" key="3">
    <source>
        <dbReference type="ARBA" id="ARBA00023235"/>
    </source>
</evidence>
<evidence type="ECO:0000259" key="7">
    <source>
        <dbReference type="SMART" id="SM01005"/>
    </source>
</evidence>
<dbReference type="PRINTS" id="PR00992">
    <property type="entry name" value="ALARACEMASE"/>
</dbReference>
<feature type="binding site" evidence="4 6">
    <location>
        <position position="336"/>
    </location>
    <ligand>
        <name>substrate</name>
    </ligand>
</feature>
<feature type="modified residue" description="N6-(pyridoxal phosphate)lysine" evidence="4 5">
    <location>
        <position position="42"/>
    </location>
</feature>
<evidence type="ECO:0000256" key="4">
    <source>
        <dbReference type="HAMAP-Rule" id="MF_01201"/>
    </source>
</evidence>
<reference evidence="8" key="1">
    <citation type="submission" date="2021-01" db="EMBL/GenBank/DDBJ databases">
        <title>Marivirga aurantiaca sp. nov., isolated from intertidal surface sediments.</title>
        <authorList>
            <person name="Zhang M."/>
        </authorList>
    </citation>
    <scope>NUCLEOTIDE SEQUENCE</scope>
    <source>
        <strain evidence="8">S37H4</strain>
    </source>
</reference>
<dbReference type="PANTHER" id="PTHR30511:SF0">
    <property type="entry name" value="ALANINE RACEMASE, CATABOLIC-RELATED"/>
    <property type="match status" value="1"/>
</dbReference>
<evidence type="ECO:0000256" key="2">
    <source>
        <dbReference type="ARBA" id="ARBA00022898"/>
    </source>
</evidence>
<dbReference type="InterPro" id="IPR001608">
    <property type="entry name" value="Ala_racemase_N"/>
</dbReference>
<comment type="pathway">
    <text evidence="4">Amino-acid biosynthesis; D-alanine biosynthesis; D-alanine from L-alanine: step 1/1.</text>
</comment>
<dbReference type="GO" id="GO:0008784">
    <property type="term" value="F:alanine racemase activity"/>
    <property type="evidence" value="ECO:0007669"/>
    <property type="project" value="UniProtKB-UniRule"/>
</dbReference>
<feature type="binding site" evidence="4 6">
    <location>
        <position position="141"/>
    </location>
    <ligand>
        <name>substrate</name>
    </ligand>
</feature>
<evidence type="ECO:0000313" key="9">
    <source>
        <dbReference type="Proteomes" id="UP000611723"/>
    </source>
</evidence>
<evidence type="ECO:0000313" key="8">
    <source>
        <dbReference type="EMBL" id="MBK6266804.1"/>
    </source>
</evidence>
<dbReference type="GO" id="GO:0030170">
    <property type="term" value="F:pyridoxal phosphate binding"/>
    <property type="evidence" value="ECO:0007669"/>
    <property type="project" value="UniProtKB-UniRule"/>
</dbReference>
<keyword evidence="2 4" id="KW-0663">Pyridoxal phosphate</keyword>
<dbReference type="PROSITE" id="PS00395">
    <property type="entry name" value="ALANINE_RACEMASE"/>
    <property type="match status" value="1"/>
</dbReference>
<dbReference type="InterPro" id="IPR011079">
    <property type="entry name" value="Ala_racemase_C"/>
</dbReference>
<dbReference type="Gene3D" id="3.20.20.10">
    <property type="entry name" value="Alanine racemase"/>
    <property type="match status" value="1"/>
</dbReference>
<keyword evidence="9" id="KW-1185">Reference proteome</keyword>
<comment type="catalytic activity">
    <reaction evidence="4">
        <text>L-alanine = D-alanine</text>
        <dbReference type="Rhea" id="RHEA:20249"/>
        <dbReference type="ChEBI" id="CHEBI:57416"/>
        <dbReference type="ChEBI" id="CHEBI:57972"/>
        <dbReference type="EC" id="5.1.1.1"/>
    </reaction>
</comment>
<organism evidence="8 9">
    <name type="scientific">Marivirga aurantiaca</name>
    <dbReference type="NCBI Taxonomy" id="2802615"/>
    <lineage>
        <taxon>Bacteria</taxon>
        <taxon>Pseudomonadati</taxon>
        <taxon>Bacteroidota</taxon>
        <taxon>Cytophagia</taxon>
        <taxon>Cytophagales</taxon>
        <taxon>Marivirgaceae</taxon>
        <taxon>Marivirga</taxon>
    </lineage>
</organism>
<evidence type="ECO:0000256" key="5">
    <source>
        <dbReference type="PIRSR" id="PIRSR600821-50"/>
    </source>
</evidence>
<dbReference type="Proteomes" id="UP000611723">
    <property type="component" value="Unassembled WGS sequence"/>
</dbReference>
<dbReference type="EMBL" id="JAEQBW010000011">
    <property type="protein sequence ID" value="MBK6266804.1"/>
    <property type="molecule type" value="Genomic_DNA"/>
</dbReference>
<feature type="active site" description="Proton acceptor; specific for D-alanine" evidence="4">
    <location>
        <position position="42"/>
    </location>
</feature>
<sequence>MYNTKDPFNTSQIQISKPAVKQNVKFVKKLIGKNVKLSAVVKGNAYGHGIEQMVEIFESFKLTHLSVFSAHEAFRVCQVKHPNTQVMIMGWLNDDQISWAIENDVEFYVFDIDRLSEAIKRAKEIGKKAKIHLEVETGMNRTGLEEKYFPDAIKMMSENLEHLIFEGMCTHYAGAESISNYLRIKDQIELFGRYLEEFKKHDLVPNIKHTACSAAVVSYPETQMDMVRVGILLYGFWPSRETFIHYLRSNGFNEKGKEKSSDPLKRVISWKSKIMSLKDLPMGEFVGYGTSYQAPKKMKIATVPVGYAYGFSRSLSNQGRVIVNGKRVAVIGTVNMNLMIINVSECKEVKKGDVVTIIGAQGKVKVTVASFGEMSNLLNYELLSRLPMDIPREVVD</sequence>
<keyword evidence="3 4" id="KW-0413">Isomerase</keyword>
<accession>A0A934X0T1</accession>
<dbReference type="GO" id="GO:0030632">
    <property type="term" value="P:D-alanine biosynthetic process"/>
    <property type="evidence" value="ECO:0007669"/>
    <property type="project" value="UniProtKB-UniRule"/>
</dbReference>
<comment type="cofactor">
    <cofactor evidence="1 4 5">
        <name>pyridoxal 5'-phosphate</name>
        <dbReference type="ChEBI" id="CHEBI:597326"/>
    </cofactor>
</comment>
<dbReference type="InterPro" id="IPR029066">
    <property type="entry name" value="PLP-binding_barrel"/>
</dbReference>
<dbReference type="AlphaFoldDB" id="A0A934X0T1"/>
<comment type="function">
    <text evidence="4">Catalyzes the interconversion of L-alanine and D-alanine. May also act on other amino acids.</text>
</comment>
<dbReference type="Pfam" id="PF00842">
    <property type="entry name" value="Ala_racemase_C"/>
    <property type="match status" value="1"/>
</dbReference>